<feature type="transmembrane region" description="Helical" evidence="6">
    <location>
        <begin position="114"/>
        <end position="137"/>
    </location>
</feature>
<feature type="region of interest" description="Disordered" evidence="5">
    <location>
        <begin position="648"/>
        <end position="669"/>
    </location>
</feature>
<dbReference type="InterPro" id="IPR057754">
    <property type="entry name" value="PI4-kinase_beta/PIK1_cat"/>
</dbReference>
<sequence>MTIITAFIYAIEFLIVIWYITFPLCMGHKSFFHYEFHNFLSFKQSLALNMVISPARISFFTYIRTSSQHVPATRCFVFFAFLGESILATFSLLQCVVYWENPNSFAHYRKDEWANMYLCTLWGLIAFASLSELGYILRLNKGKGHGFEEGFMRDILTSDLTHTLKKQAIWTKKWTQLVKQFKRKQTEPTFEALVRLYAHREGAMKRLDVAYAWDPVEFEFYLPQLCSFLLLGAFKRGPQLSAILLSKCSVSHVFAHKMLWYLNSYCVGNSRLARGGSIEYLDVLIEQVLARGVEPARAIDELRSGSPLQEQHDNSAIDMVTSAFSTRDPQAGNIMRTQQQEEEALLPAREDHYQTFDDFLLLEMERGASAHIDPFQRETTFLEALIKISSSLLSVPYRSRNDKLHEWLSNIQSEYLPSNSLYLPVGNPYHRLKRIHVTESFTFSTRERVPFLLCAEVVDYVSPQQKHVPRKKSSIFGGRTFPLGLWEKPSAQIDIRQGDKSLPETDILGFWSESCTATSPRLRHLKSSITQSSELLNGIFGSLVGKAPQKEAANDTETMTDMSADNEACATHHKTYECDITDPQAGKTDQFASTINAYKDGQTDITTDELWSPRSDILSPQSQESQSPTSRLRGRCDSTDHLLQQLLERDSKLAEEDDEGTLTTKRSSRADPPHVIFKERWTDKEARLRVNSNWGHLPGWRLLPVIIKSNDDLRQEQFAAQLMKQFHRVFEEAKLPVFMRPYDVIAISPSAGIVEAIADTISIHSLKQNVRFYTTLLDFYVHRFGDSSSSEFRKARNNFVCSMAAYSMVSYLLQIKDRHNGNLLLDAEGHIIHIDFGYILSNNPGNVAFESAPFKLTNEFVELMGGPRSASFRRFRSLCVRSFLIARKYRHRFLLLVEMMLSGNEHLPCFAGDPKGTMERFESRFQPQLDINACEDFVHDLIDASLNNWRTKWYDKYQRWCVGVF</sequence>
<feature type="compositionally biased region" description="Low complexity" evidence="5">
    <location>
        <begin position="619"/>
        <end position="630"/>
    </location>
</feature>
<name>A0A024G3M9_9STRA</name>
<dbReference type="PROSITE" id="PS00915">
    <property type="entry name" value="PI3_4_KINASE_1"/>
    <property type="match status" value="1"/>
</dbReference>
<dbReference type="InParanoid" id="A0A024G3M9"/>
<feature type="region of interest" description="Disordered" evidence="5">
    <location>
        <begin position="610"/>
        <end position="635"/>
    </location>
</feature>
<dbReference type="FunFam" id="1.10.1070.11:FF:000016">
    <property type="entry name" value="PIK1p Phosphatidylinositol 4-kinase"/>
    <property type="match status" value="1"/>
</dbReference>
<evidence type="ECO:0000256" key="5">
    <source>
        <dbReference type="SAM" id="MobiDB-lite"/>
    </source>
</evidence>
<evidence type="ECO:0000256" key="4">
    <source>
        <dbReference type="ARBA" id="ARBA00022777"/>
    </source>
</evidence>
<dbReference type="PROSITE" id="PS00916">
    <property type="entry name" value="PI3_4_KINASE_2"/>
    <property type="match status" value="1"/>
</dbReference>
<keyword evidence="6" id="KW-1133">Transmembrane helix</keyword>
<dbReference type="Gene3D" id="3.30.1010.10">
    <property type="entry name" value="Phosphatidylinositol 3-kinase Catalytic Subunit, Chain A, domain 4"/>
    <property type="match status" value="1"/>
</dbReference>
<dbReference type="SUPFAM" id="SSF56112">
    <property type="entry name" value="Protein kinase-like (PK-like)"/>
    <property type="match status" value="1"/>
</dbReference>
<reference evidence="8 9" key="1">
    <citation type="submission" date="2012-05" db="EMBL/GenBank/DDBJ databases">
        <title>Recombination and specialization in a pathogen metapopulation.</title>
        <authorList>
            <person name="Gardiner A."/>
            <person name="Kemen E."/>
            <person name="Schultz-Larsen T."/>
            <person name="MacLean D."/>
            <person name="Van Oosterhout C."/>
            <person name="Jones J.D.G."/>
        </authorList>
    </citation>
    <scope>NUCLEOTIDE SEQUENCE [LARGE SCALE GENOMIC DNA]</scope>
    <source>
        <strain evidence="8 9">Ac Nc2</strain>
    </source>
</reference>
<evidence type="ECO:0000259" key="7">
    <source>
        <dbReference type="PROSITE" id="PS50290"/>
    </source>
</evidence>
<keyword evidence="4" id="KW-0418">Kinase</keyword>
<dbReference type="InterPro" id="IPR036940">
    <property type="entry name" value="PI3/4_kinase_cat_sf"/>
</dbReference>
<keyword evidence="9" id="KW-1185">Reference proteome</keyword>
<keyword evidence="3" id="KW-0808">Transferase</keyword>
<keyword evidence="6" id="KW-0472">Membrane</keyword>
<dbReference type="EMBL" id="CAIX01000012">
    <property type="protein sequence ID" value="CCI40884.1"/>
    <property type="molecule type" value="Genomic_DNA"/>
</dbReference>
<dbReference type="PROSITE" id="PS50290">
    <property type="entry name" value="PI3_4_KINASE_3"/>
    <property type="match status" value="1"/>
</dbReference>
<evidence type="ECO:0000256" key="6">
    <source>
        <dbReference type="SAM" id="Phobius"/>
    </source>
</evidence>
<evidence type="ECO:0000313" key="8">
    <source>
        <dbReference type="EMBL" id="CCI40884.1"/>
    </source>
</evidence>
<feature type="domain" description="PI3K/PI4K catalytic" evidence="7">
    <location>
        <begin position="679"/>
        <end position="950"/>
    </location>
</feature>
<evidence type="ECO:0000256" key="2">
    <source>
        <dbReference type="ARBA" id="ARBA00012169"/>
    </source>
</evidence>
<dbReference type="Gene3D" id="1.10.1070.11">
    <property type="entry name" value="Phosphatidylinositol 3-/4-kinase, catalytic domain"/>
    <property type="match status" value="1"/>
</dbReference>
<evidence type="ECO:0000313" key="9">
    <source>
        <dbReference type="Proteomes" id="UP000053237"/>
    </source>
</evidence>
<dbReference type="AlphaFoldDB" id="A0A024G3M9"/>
<feature type="transmembrane region" description="Helical" evidence="6">
    <location>
        <begin position="7"/>
        <end position="26"/>
    </location>
</feature>
<dbReference type="PANTHER" id="PTHR10048">
    <property type="entry name" value="PHOSPHATIDYLINOSITOL KINASE"/>
    <property type="match status" value="1"/>
</dbReference>
<dbReference type="CDD" id="cd05168">
    <property type="entry name" value="PI4Kc_III_beta"/>
    <property type="match status" value="1"/>
</dbReference>
<accession>A0A024G3M9</accession>
<gene>
    <name evidence="8" type="ORF">BN9_016680</name>
</gene>
<dbReference type="GO" id="GO:0048015">
    <property type="term" value="P:phosphatidylinositol-mediated signaling"/>
    <property type="evidence" value="ECO:0007669"/>
    <property type="project" value="TreeGrafter"/>
</dbReference>
<dbReference type="STRING" id="65357.A0A024G3M9"/>
<dbReference type="InterPro" id="IPR018936">
    <property type="entry name" value="PI3/4_kinase_CS"/>
</dbReference>
<comment type="catalytic activity">
    <reaction evidence="1">
        <text>a 1,2-diacyl-sn-glycero-3-phospho-(1D-myo-inositol) + ATP = a 1,2-diacyl-sn-glycero-3-phospho-(1D-myo-inositol 4-phosphate) + ADP + H(+)</text>
        <dbReference type="Rhea" id="RHEA:19877"/>
        <dbReference type="ChEBI" id="CHEBI:15378"/>
        <dbReference type="ChEBI" id="CHEBI:30616"/>
        <dbReference type="ChEBI" id="CHEBI:57880"/>
        <dbReference type="ChEBI" id="CHEBI:58178"/>
        <dbReference type="ChEBI" id="CHEBI:456216"/>
        <dbReference type="EC" id="2.7.1.67"/>
    </reaction>
</comment>
<proteinExistence type="predicted"/>
<feature type="transmembrane region" description="Helical" evidence="6">
    <location>
        <begin position="75"/>
        <end position="99"/>
    </location>
</feature>
<dbReference type="InterPro" id="IPR015433">
    <property type="entry name" value="PI3/4_kinase"/>
</dbReference>
<dbReference type="GO" id="GO:0016020">
    <property type="term" value="C:membrane"/>
    <property type="evidence" value="ECO:0007669"/>
    <property type="project" value="TreeGrafter"/>
</dbReference>
<protein>
    <recommendedName>
        <fullName evidence="2">1-phosphatidylinositol 4-kinase</fullName>
        <ecNumber evidence="2">2.7.1.67</ecNumber>
    </recommendedName>
</protein>
<comment type="caution">
    <text evidence="8">The sequence shown here is derived from an EMBL/GenBank/DDBJ whole genome shotgun (WGS) entry which is preliminary data.</text>
</comment>
<dbReference type="GO" id="GO:0005737">
    <property type="term" value="C:cytoplasm"/>
    <property type="evidence" value="ECO:0007669"/>
    <property type="project" value="TreeGrafter"/>
</dbReference>
<evidence type="ECO:0000256" key="3">
    <source>
        <dbReference type="ARBA" id="ARBA00022679"/>
    </source>
</evidence>
<organism evidence="8 9">
    <name type="scientific">Albugo candida</name>
    <dbReference type="NCBI Taxonomy" id="65357"/>
    <lineage>
        <taxon>Eukaryota</taxon>
        <taxon>Sar</taxon>
        <taxon>Stramenopiles</taxon>
        <taxon>Oomycota</taxon>
        <taxon>Peronosporomycetes</taxon>
        <taxon>Albuginales</taxon>
        <taxon>Albuginaceae</taxon>
        <taxon>Albugo</taxon>
    </lineage>
</organism>
<dbReference type="InterPro" id="IPR011009">
    <property type="entry name" value="Kinase-like_dom_sf"/>
</dbReference>
<dbReference type="Pfam" id="PF00454">
    <property type="entry name" value="PI3_PI4_kinase"/>
    <property type="match status" value="1"/>
</dbReference>
<dbReference type="InterPro" id="IPR000403">
    <property type="entry name" value="PI3/4_kinase_cat_dom"/>
</dbReference>
<dbReference type="EC" id="2.7.1.67" evidence="2"/>
<keyword evidence="6" id="KW-0812">Transmembrane</keyword>
<dbReference type="SMART" id="SM00146">
    <property type="entry name" value="PI3Kc"/>
    <property type="match status" value="1"/>
</dbReference>
<dbReference type="GO" id="GO:0046854">
    <property type="term" value="P:phosphatidylinositol phosphate biosynthetic process"/>
    <property type="evidence" value="ECO:0007669"/>
    <property type="project" value="InterPro"/>
</dbReference>
<evidence type="ECO:0000256" key="1">
    <source>
        <dbReference type="ARBA" id="ARBA00001686"/>
    </source>
</evidence>
<dbReference type="GO" id="GO:0004430">
    <property type="term" value="F:1-phosphatidylinositol 4-kinase activity"/>
    <property type="evidence" value="ECO:0007669"/>
    <property type="project" value="UniProtKB-EC"/>
</dbReference>
<dbReference type="Proteomes" id="UP000053237">
    <property type="component" value="Unassembled WGS sequence"/>
</dbReference>
<dbReference type="PANTHER" id="PTHR10048:SF22">
    <property type="entry name" value="PHOSPHATIDYLINOSITOL 4-KINASE BETA"/>
    <property type="match status" value="1"/>
</dbReference>
<dbReference type="OrthoDB" id="10264149at2759"/>